<dbReference type="AlphaFoldDB" id="A0A804Q5J7"/>
<reference evidence="3" key="2">
    <citation type="submission" date="2019-07" db="EMBL/GenBank/DDBJ databases">
        <authorList>
            <person name="Seetharam A."/>
            <person name="Woodhouse M."/>
            <person name="Cannon E."/>
        </authorList>
    </citation>
    <scope>NUCLEOTIDE SEQUENCE [LARGE SCALE GENOMIC DNA]</scope>
    <source>
        <strain evidence="3">cv. B73</strain>
    </source>
</reference>
<keyword evidence="2" id="KW-1133">Transmembrane helix</keyword>
<dbReference type="PANTHER" id="PTHR38525">
    <property type="entry name" value="OS03G0824500 PROTEIN"/>
    <property type="match status" value="1"/>
</dbReference>
<feature type="region of interest" description="Disordered" evidence="1">
    <location>
        <begin position="96"/>
        <end position="118"/>
    </location>
</feature>
<evidence type="ECO:0000313" key="3">
    <source>
        <dbReference type="EnsemblPlants" id="Zm00001eb302590_P001"/>
    </source>
</evidence>
<evidence type="ECO:0000256" key="1">
    <source>
        <dbReference type="SAM" id="MobiDB-lite"/>
    </source>
</evidence>
<protein>
    <submittedName>
        <fullName evidence="3">Uncharacterized protein</fullName>
    </submittedName>
</protein>
<keyword evidence="2" id="KW-0812">Transmembrane</keyword>
<reference evidence="4" key="1">
    <citation type="submission" date="2015-12" db="EMBL/GenBank/DDBJ databases">
        <title>Update maize B73 reference genome by single molecule sequencing technologies.</title>
        <authorList>
            <consortium name="Maize Genome Sequencing Project"/>
            <person name="Ware D."/>
        </authorList>
    </citation>
    <scope>NUCLEOTIDE SEQUENCE [LARGE SCALE GENOMIC DNA]</scope>
    <source>
        <strain evidence="4">cv. B73</strain>
    </source>
</reference>
<feature type="region of interest" description="Disordered" evidence="1">
    <location>
        <begin position="38"/>
        <end position="74"/>
    </location>
</feature>
<sequence length="118" mass="12852">MVVGDLAFKALTAGLGVATLYLAATFPVNVYRGLSWHSEQSRRSGLLAGRRRRERVSRRDRPRPLQRQQGRACGVTSGYGVHGSLQVRGRLAETMAARGRLRRRGGREGAGAHEGRAG</sequence>
<name>A0A804Q5J7_MAIZE</name>
<keyword evidence="4" id="KW-1185">Reference proteome</keyword>
<organism evidence="3 4">
    <name type="scientific">Zea mays</name>
    <name type="common">Maize</name>
    <dbReference type="NCBI Taxonomy" id="4577"/>
    <lineage>
        <taxon>Eukaryota</taxon>
        <taxon>Viridiplantae</taxon>
        <taxon>Streptophyta</taxon>
        <taxon>Embryophyta</taxon>
        <taxon>Tracheophyta</taxon>
        <taxon>Spermatophyta</taxon>
        <taxon>Magnoliopsida</taxon>
        <taxon>Liliopsida</taxon>
        <taxon>Poales</taxon>
        <taxon>Poaceae</taxon>
        <taxon>PACMAD clade</taxon>
        <taxon>Panicoideae</taxon>
        <taxon>Andropogonodae</taxon>
        <taxon>Andropogoneae</taxon>
        <taxon>Tripsacinae</taxon>
        <taxon>Zea</taxon>
    </lineage>
</organism>
<evidence type="ECO:0000313" key="4">
    <source>
        <dbReference type="Proteomes" id="UP000007305"/>
    </source>
</evidence>
<proteinExistence type="predicted"/>
<dbReference type="PANTHER" id="PTHR38525:SF1">
    <property type="entry name" value="OS03G0824500 PROTEIN"/>
    <property type="match status" value="1"/>
</dbReference>
<dbReference type="Proteomes" id="UP000007305">
    <property type="component" value="Chromosome 7"/>
</dbReference>
<dbReference type="InParanoid" id="A0A804Q5J7"/>
<reference evidence="3" key="3">
    <citation type="submission" date="2021-05" db="UniProtKB">
        <authorList>
            <consortium name="EnsemblPlants"/>
        </authorList>
    </citation>
    <scope>IDENTIFICATION</scope>
    <source>
        <strain evidence="3">cv. B73</strain>
    </source>
</reference>
<accession>A0A804Q5J7</accession>
<keyword evidence="2" id="KW-0472">Membrane</keyword>
<feature type="transmembrane region" description="Helical" evidence="2">
    <location>
        <begin position="6"/>
        <end position="31"/>
    </location>
</feature>
<evidence type="ECO:0000256" key="2">
    <source>
        <dbReference type="SAM" id="Phobius"/>
    </source>
</evidence>
<feature type="compositionally biased region" description="Basic and acidic residues" evidence="1">
    <location>
        <begin position="106"/>
        <end position="118"/>
    </location>
</feature>
<dbReference type="EnsemblPlants" id="Zm00001eb302590_T001">
    <property type="protein sequence ID" value="Zm00001eb302590_P001"/>
    <property type="gene ID" value="Zm00001eb302590"/>
</dbReference>
<dbReference type="Gramene" id="Zm00001eb302590_T001">
    <property type="protein sequence ID" value="Zm00001eb302590_P001"/>
    <property type="gene ID" value="Zm00001eb302590"/>
</dbReference>